<accession>A0ABR2MP53</accession>
<dbReference type="Proteomes" id="UP001412067">
    <property type="component" value="Unassembled WGS sequence"/>
</dbReference>
<keyword evidence="2" id="KW-1185">Reference proteome</keyword>
<name>A0ABR2MP53_9ASPA</name>
<gene>
    <name evidence="1" type="ORF">KSP40_PGU016845</name>
</gene>
<evidence type="ECO:0000313" key="1">
    <source>
        <dbReference type="EMBL" id="KAK8965763.1"/>
    </source>
</evidence>
<organism evidence="1 2">
    <name type="scientific">Platanthera guangdongensis</name>
    <dbReference type="NCBI Taxonomy" id="2320717"/>
    <lineage>
        <taxon>Eukaryota</taxon>
        <taxon>Viridiplantae</taxon>
        <taxon>Streptophyta</taxon>
        <taxon>Embryophyta</taxon>
        <taxon>Tracheophyta</taxon>
        <taxon>Spermatophyta</taxon>
        <taxon>Magnoliopsida</taxon>
        <taxon>Liliopsida</taxon>
        <taxon>Asparagales</taxon>
        <taxon>Orchidaceae</taxon>
        <taxon>Orchidoideae</taxon>
        <taxon>Orchideae</taxon>
        <taxon>Orchidinae</taxon>
        <taxon>Platanthera</taxon>
    </lineage>
</organism>
<protein>
    <submittedName>
        <fullName evidence="1">Uncharacterized protein</fullName>
    </submittedName>
</protein>
<reference evidence="1 2" key="1">
    <citation type="journal article" date="2022" name="Nat. Plants">
        <title>Genomes of leafy and leafless Platanthera orchids illuminate the evolution of mycoheterotrophy.</title>
        <authorList>
            <person name="Li M.H."/>
            <person name="Liu K.W."/>
            <person name="Li Z."/>
            <person name="Lu H.C."/>
            <person name="Ye Q.L."/>
            <person name="Zhang D."/>
            <person name="Wang J.Y."/>
            <person name="Li Y.F."/>
            <person name="Zhong Z.M."/>
            <person name="Liu X."/>
            <person name="Yu X."/>
            <person name="Liu D.K."/>
            <person name="Tu X.D."/>
            <person name="Liu B."/>
            <person name="Hao Y."/>
            <person name="Liao X.Y."/>
            <person name="Jiang Y.T."/>
            <person name="Sun W.H."/>
            <person name="Chen J."/>
            <person name="Chen Y.Q."/>
            <person name="Ai Y."/>
            <person name="Zhai J.W."/>
            <person name="Wu S.S."/>
            <person name="Zhou Z."/>
            <person name="Hsiao Y.Y."/>
            <person name="Wu W.L."/>
            <person name="Chen Y.Y."/>
            <person name="Lin Y.F."/>
            <person name="Hsu J.L."/>
            <person name="Li C.Y."/>
            <person name="Wang Z.W."/>
            <person name="Zhao X."/>
            <person name="Zhong W.Y."/>
            <person name="Ma X.K."/>
            <person name="Ma L."/>
            <person name="Huang J."/>
            <person name="Chen G.Z."/>
            <person name="Huang M.Z."/>
            <person name="Huang L."/>
            <person name="Peng D.H."/>
            <person name="Luo Y.B."/>
            <person name="Zou S.Q."/>
            <person name="Chen S.P."/>
            <person name="Lan S."/>
            <person name="Tsai W.C."/>
            <person name="Van de Peer Y."/>
            <person name="Liu Z.J."/>
        </authorList>
    </citation>
    <scope>NUCLEOTIDE SEQUENCE [LARGE SCALE GENOMIC DNA]</scope>
    <source>
        <strain evidence="1">Lor288</strain>
    </source>
</reference>
<proteinExistence type="predicted"/>
<comment type="caution">
    <text evidence="1">The sequence shown here is derived from an EMBL/GenBank/DDBJ whole genome shotgun (WGS) entry which is preliminary data.</text>
</comment>
<evidence type="ECO:0000313" key="2">
    <source>
        <dbReference type="Proteomes" id="UP001412067"/>
    </source>
</evidence>
<sequence>MREGPKHCNSFLQAANPHRGRAGKVRFENQLLGLCRTFPPYVLWTDWQTENRGLCCCFDDEKAQPLGPVVAVAETMLASE</sequence>
<dbReference type="EMBL" id="JBBWWR010000005">
    <property type="protein sequence ID" value="KAK8965763.1"/>
    <property type="molecule type" value="Genomic_DNA"/>
</dbReference>